<dbReference type="Proteomes" id="UP000002368">
    <property type="component" value="Chromosome"/>
</dbReference>
<dbReference type="Pfam" id="PF18910">
    <property type="entry name" value="DUF5665"/>
    <property type="match status" value="1"/>
</dbReference>
<feature type="region of interest" description="Disordered" evidence="1">
    <location>
        <begin position="1"/>
        <end position="103"/>
    </location>
</feature>
<keyword evidence="2" id="KW-0472">Membrane</keyword>
<dbReference type="EMBL" id="CP002017">
    <property type="protein sequence ID" value="ADG06052.1"/>
    <property type="molecule type" value="Genomic_DNA"/>
</dbReference>
<feature type="transmembrane region" description="Helical" evidence="2">
    <location>
        <begin position="173"/>
        <end position="191"/>
    </location>
</feature>
<dbReference type="RefSeq" id="WP_013075342.1">
    <property type="nucleotide sequence ID" value="NC_014098.1"/>
</dbReference>
<proteinExistence type="predicted"/>
<evidence type="ECO:0000256" key="1">
    <source>
        <dbReference type="SAM" id="MobiDB-lite"/>
    </source>
</evidence>
<keyword evidence="4" id="KW-1185">Reference proteome</keyword>
<gene>
    <name evidence="3" type="ordered locus">Btus_1329</name>
</gene>
<keyword evidence="2" id="KW-1133">Transmembrane helix</keyword>
<evidence type="ECO:0000256" key="2">
    <source>
        <dbReference type="SAM" id="Phobius"/>
    </source>
</evidence>
<dbReference type="HOGENOM" id="CLU_1358942_0_0_9"/>
<sequence>MRIRVGVAGTGRGREGDHRFGMGHRGEIPPEGRGERSGAVGSPPGGGPKVPQSGKGVGTGSPDPISRRPLGADATGSRGDGDGNEGRGGSGGPEREAEATRRVAETAARIEEPLRTLAAYLERGNFAEYVYMVTRPSRLIWINLISGLSRGVGIGVGFTLIAALLVYLLQALAVYNLPVIGGFIAELVKIVQAQLHTPRVP</sequence>
<dbReference type="AlphaFoldDB" id="D5WXZ3"/>
<dbReference type="InterPro" id="IPR043723">
    <property type="entry name" value="DUF5665"/>
</dbReference>
<accession>D5WXZ3</accession>
<feature type="compositionally biased region" description="Basic and acidic residues" evidence="1">
    <location>
        <begin position="93"/>
        <end position="103"/>
    </location>
</feature>
<reference evidence="3 4" key="1">
    <citation type="journal article" date="2011" name="Stand. Genomic Sci.">
        <title>Complete genome sequence of the thermophilic, hydrogen-oxidizing Bacillus tusciae type strain (T2) and reclassification in the new genus, Kyrpidia gen. nov. as Kyrpidia tusciae comb. nov. and emendation of the family Alicyclobacillaceae da Costa and Rainey, 2010.</title>
        <authorList>
            <person name="Klenk H.P."/>
            <person name="Lapidus A."/>
            <person name="Chertkov O."/>
            <person name="Copeland A."/>
            <person name="Del Rio T.G."/>
            <person name="Nolan M."/>
            <person name="Lucas S."/>
            <person name="Chen F."/>
            <person name="Tice H."/>
            <person name="Cheng J.F."/>
            <person name="Han C."/>
            <person name="Bruce D."/>
            <person name="Goodwin L."/>
            <person name="Pitluck S."/>
            <person name="Pati A."/>
            <person name="Ivanova N."/>
            <person name="Mavromatis K."/>
            <person name="Daum C."/>
            <person name="Chen A."/>
            <person name="Palaniappan K."/>
            <person name="Chang Y.J."/>
            <person name="Land M."/>
            <person name="Hauser L."/>
            <person name="Jeffries C.D."/>
            <person name="Detter J.C."/>
            <person name="Rohde M."/>
            <person name="Abt B."/>
            <person name="Pukall R."/>
            <person name="Goker M."/>
            <person name="Bristow J."/>
            <person name="Markowitz V."/>
            <person name="Hugenholtz P."/>
            <person name="Eisen J.A."/>
        </authorList>
    </citation>
    <scope>NUCLEOTIDE SEQUENCE [LARGE SCALE GENOMIC DNA]</scope>
    <source>
        <strain evidence="3 4">DSM 2912</strain>
    </source>
</reference>
<protein>
    <submittedName>
        <fullName evidence="3">Uncharacterized protein</fullName>
    </submittedName>
</protein>
<dbReference type="KEGG" id="bts:Btus_1329"/>
<dbReference type="eggNOG" id="ENOG5032Z2B">
    <property type="taxonomic scope" value="Bacteria"/>
</dbReference>
<keyword evidence="2" id="KW-0812">Transmembrane</keyword>
<name>D5WXZ3_KYRT2</name>
<feature type="transmembrane region" description="Helical" evidence="2">
    <location>
        <begin position="140"/>
        <end position="167"/>
    </location>
</feature>
<evidence type="ECO:0000313" key="3">
    <source>
        <dbReference type="EMBL" id="ADG06052.1"/>
    </source>
</evidence>
<evidence type="ECO:0000313" key="4">
    <source>
        <dbReference type="Proteomes" id="UP000002368"/>
    </source>
</evidence>
<organism evidence="3 4">
    <name type="scientific">Kyrpidia tusciae (strain DSM 2912 / NBRC 15312 / T2)</name>
    <name type="common">Bacillus tusciae</name>
    <dbReference type="NCBI Taxonomy" id="562970"/>
    <lineage>
        <taxon>Bacteria</taxon>
        <taxon>Bacillati</taxon>
        <taxon>Bacillota</taxon>
        <taxon>Bacilli</taxon>
        <taxon>Bacillales</taxon>
        <taxon>Alicyclobacillaceae</taxon>
        <taxon>Kyrpidia</taxon>
    </lineage>
</organism>
<dbReference type="STRING" id="562970.Btus_1329"/>
<feature type="compositionally biased region" description="Basic and acidic residues" evidence="1">
    <location>
        <begin position="12"/>
        <end position="36"/>
    </location>
</feature>